<dbReference type="Pfam" id="PF01189">
    <property type="entry name" value="Methyltr_RsmB-F"/>
    <property type="match status" value="1"/>
</dbReference>
<dbReference type="InterPro" id="IPR023267">
    <property type="entry name" value="RCMT"/>
</dbReference>
<evidence type="ECO:0000256" key="4">
    <source>
        <dbReference type="ARBA" id="ARBA00022679"/>
    </source>
</evidence>
<dbReference type="STRING" id="653667.S9VXV5"/>
<evidence type="ECO:0000256" key="6">
    <source>
        <dbReference type="ARBA" id="ARBA00022694"/>
    </source>
</evidence>
<dbReference type="SUPFAM" id="SSF53335">
    <property type="entry name" value="S-adenosyl-L-methionine-dependent methyltransferases"/>
    <property type="match status" value="1"/>
</dbReference>
<feature type="domain" description="SAM-dependent MTase RsmB/NOP-type" evidence="10">
    <location>
        <begin position="75"/>
        <end position="452"/>
    </location>
</feature>
<comment type="subcellular location">
    <subcellularLocation>
        <location evidence="1">Nucleus</location>
    </subcellularLocation>
</comment>
<dbReference type="EMBL" id="KE546992">
    <property type="protein sequence ID" value="EPY50800.1"/>
    <property type="molecule type" value="Genomic_DNA"/>
</dbReference>
<dbReference type="InterPro" id="IPR049560">
    <property type="entry name" value="MeTrfase_RsmB-F_NOP2_cat"/>
</dbReference>
<protein>
    <submittedName>
        <fullName evidence="11">tRNA (Cytosine-5-)-methyltransferase</fullName>
    </submittedName>
</protein>
<dbReference type="GO" id="GO:0005737">
    <property type="term" value="C:cytoplasm"/>
    <property type="evidence" value="ECO:0007669"/>
    <property type="project" value="TreeGrafter"/>
</dbReference>
<proteinExistence type="inferred from homology"/>
<dbReference type="PRINTS" id="PR02011">
    <property type="entry name" value="RCMTNCL1"/>
</dbReference>
<keyword evidence="6" id="KW-0819">tRNA processing</keyword>
<reference evidence="11 12" key="1">
    <citation type="journal article" date="2011" name="Science">
        <title>Comparative functional genomics of the fission yeasts.</title>
        <authorList>
            <person name="Rhind N."/>
            <person name="Chen Z."/>
            <person name="Yassour M."/>
            <person name="Thompson D.A."/>
            <person name="Haas B.J."/>
            <person name="Habib N."/>
            <person name="Wapinski I."/>
            <person name="Roy S."/>
            <person name="Lin M.F."/>
            <person name="Heiman D.I."/>
            <person name="Young S.K."/>
            <person name="Furuya K."/>
            <person name="Guo Y."/>
            <person name="Pidoux A."/>
            <person name="Chen H.M."/>
            <person name="Robbertse B."/>
            <person name="Goldberg J.M."/>
            <person name="Aoki K."/>
            <person name="Bayne E.H."/>
            <person name="Berlin A.M."/>
            <person name="Desjardins C.A."/>
            <person name="Dobbs E."/>
            <person name="Dukaj L."/>
            <person name="Fan L."/>
            <person name="FitzGerald M.G."/>
            <person name="French C."/>
            <person name="Gujja S."/>
            <person name="Hansen K."/>
            <person name="Keifenheim D."/>
            <person name="Levin J.Z."/>
            <person name="Mosher R.A."/>
            <person name="Mueller C.A."/>
            <person name="Pfiffner J."/>
            <person name="Priest M."/>
            <person name="Russ C."/>
            <person name="Smialowska A."/>
            <person name="Swoboda P."/>
            <person name="Sykes S.M."/>
            <person name="Vaughn M."/>
            <person name="Vengrova S."/>
            <person name="Yoder R."/>
            <person name="Zeng Q."/>
            <person name="Allshire R."/>
            <person name="Baulcombe D."/>
            <person name="Birren B.W."/>
            <person name="Brown W."/>
            <person name="Ekwall K."/>
            <person name="Kellis M."/>
            <person name="Leatherwood J."/>
            <person name="Levin H."/>
            <person name="Margalit H."/>
            <person name="Martienssen R."/>
            <person name="Nieduszynski C.A."/>
            <person name="Spatafora J.W."/>
            <person name="Friedman N."/>
            <person name="Dalgaard J.Z."/>
            <person name="Baumann P."/>
            <person name="Niki H."/>
            <person name="Regev A."/>
            <person name="Nusbaum C."/>
        </authorList>
    </citation>
    <scope>NUCLEOTIDE SEQUENCE [LARGE SCALE GENOMIC DNA]</scope>
    <source>
        <strain evidence="12">OY26 / ATCC MYA-4695 / CBS 11777 / NBRC 106824 / NRRL Y48691</strain>
    </source>
</reference>
<evidence type="ECO:0000256" key="5">
    <source>
        <dbReference type="ARBA" id="ARBA00022691"/>
    </source>
</evidence>
<feature type="binding site" evidence="9">
    <location>
        <position position="234"/>
    </location>
    <ligand>
        <name>S-adenosyl-L-methionine</name>
        <dbReference type="ChEBI" id="CHEBI:59789"/>
    </ligand>
</feature>
<dbReference type="HOGENOM" id="CLU_005316_4_3_1"/>
<evidence type="ECO:0000313" key="11">
    <source>
        <dbReference type="EMBL" id="EPY50800.1"/>
    </source>
</evidence>
<keyword evidence="5 9" id="KW-0949">S-adenosyl-L-methionine</keyword>
<dbReference type="InterPro" id="IPR023270">
    <property type="entry name" value="RCMT_NCL1"/>
</dbReference>
<keyword evidence="3 9" id="KW-0489">Methyltransferase</keyword>
<dbReference type="InterPro" id="IPR029063">
    <property type="entry name" value="SAM-dependent_MTases_sf"/>
</dbReference>
<keyword evidence="8" id="KW-0539">Nucleus</keyword>
<dbReference type="InterPro" id="IPR001678">
    <property type="entry name" value="MeTrfase_RsmB-F_NOP2_dom"/>
</dbReference>
<keyword evidence="12" id="KW-1185">Reference proteome</keyword>
<dbReference type="Proteomes" id="UP000015464">
    <property type="component" value="Unassembled WGS sequence"/>
</dbReference>
<gene>
    <name evidence="11" type="ORF">SPOG_00662</name>
</gene>
<dbReference type="PANTHER" id="PTHR22808:SF1">
    <property type="entry name" value="RNA CYTOSINE-C(5)-METHYLTRANSFERASE NSUN2-RELATED"/>
    <property type="match status" value="1"/>
</dbReference>
<dbReference type="PANTHER" id="PTHR22808">
    <property type="entry name" value="NCL1 YEAST -RELATED NOL1/NOP2/FMU SUN DOMAIN-CONTAINING"/>
    <property type="match status" value="1"/>
</dbReference>
<dbReference type="GO" id="GO:0000049">
    <property type="term" value="F:tRNA binding"/>
    <property type="evidence" value="ECO:0007669"/>
    <property type="project" value="UniProtKB-KW"/>
</dbReference>
<feature type="binding site" evidence="9">
    <location>
        <position position="261"/>
    </location>
    <ligand>
        <name>S-adenosyl-L-methionine</name>
        <dbReference type="ChEBI" id="CHEBI:59789"/>
    </ligand>
</feature>
<dbReference type="GeneID" id="25034994"/>
<comment type="similarity">
    <text evidence="9">Belongs to the class I-like SAM-binding methyltransferase superfamily. RsmB/NOP family.</text>
</comment>
<keyword evidence="7 9" id="KW-0694">RNA-binding</keyword>
<dbReference type="Gene3D" id="3.40.50.150">
    <property type="entry name" value="Vaccinia Virus protein VP39"/>
    <property type="match status" value="1"/>
</dbReference>
<dbReference type="RefSeq" id="XP_013024291.1">
    <property type="nucleotide sequence ID" value="XM_013168837.1"/>
</dbReference>
<evidence type="ECO:0000256" key="3">
    <source>
        <dbReference type="ARBA" id="ARBA00022603"/>
    </source>
</evidence>
<dbReference type="Pfam" id="PF25378">
    <property type="entry name" value="PUA_NSUN2"/>
    <property type="match status" value="1"/>
</dbReference>
<evidence type="ECO:0000256" key="7">
    <source>
        <dbReference type="ARBA" id="ARBA00022884"/>
    </source>
</evidence>
<keyword evidence="4 9" id="KW-0808">Transferase</keyword>
<feature type="active site" description="Nucleophile" evidence="9">
    <location>
        <position position="345"/>
    </location>
</feature>
<feature type="binding site" evidence="9">
    <location>
        <position position="292"/>
    </location>
    <ligand>
        <name>S-adenosyl-L-methionine</name>
        <dbReference type="ChEBI" id="CHEBI:59789"/>
    </ligand>
</feature>
<accession>S9VXV5</accession>
<dbReference type="GO" id="GO:0005634">
    <property type="term" value="C:nucleus"/>
    <property type="evidence" value="ECO:0007669"/>
    <property type="project" value="UniProtKB-SubCell"/>
</dbReference>
<dbReference type="Pfam" id="PF25376">
    <property type="entry name" value="Pre-PUA_NSUN2"/>
    <property type="match status" value="1"/>
</dbReference>
<evidence type="ECO:0000256" key="2">
    <source>
        <dbReference type="ARBA" id="ARBA00022555"/>
    </source>
</evidence>
<dbReference type="PROSITE" id="PS51686">
    <property type="entry name" value="SAM_MT_RSMB_NOP"/>
    <property type="match status" value="1"/>
</dbReference>
<evidence type="ECO:0000259" key="10">
    <source>
        <dbReference type="PROSITE" id="PS51686"/>
    </source>
</evidence>
<organism evidence="11 12">
    <name type="scientific">Schizosaccharomyces cryophilus (strain OY26 / ATCC MYA-4695 / CBS 11777 / NBRC 106824 / NRRL Y48691)</name>
    <name type="common">Fission yeast</name>
    <dbReference type="NCBI Taxonomy" id="653667"/>
    <lineage>
        <taxon>Eukaryota</taxon>
        <taxon>Fungi</taxon>
        <taxon>Dikarya</taxon>
        <taxon>Ascomycota</taxon>
        <taxon>Taphrinomycotina</taxon>
        <taxon>Schizosaccharomycetes</taxon>
        <taxon>Schizosaccharomycetales</taxon>
        <taxon>Schizosaccharomycetaceae</taxon>
        <taxon>Schizosaccharomyces</taxon>
    </lineage>
</organism>
<dbReference type="GO" id="GO:0016428">
    <property type="term" value="F:tRNA (cytidine-5-)-methyltransferase activity"/>
    <property type="evidence" value="ECO:0007669"/>
    <property type="project" value="EnsemblFungi"/>
</dbReference>
<keyword evidence="2" id="KW-0820">tRNA-binding</keyword>
<dbReference type="InterPro" id="IPR057285">
    <property type="entry name" value="Pre-PUA_NSUN2"/>
</dbReference>
<dbReference type="OrthoDB" id="6093671at2759"/>
<dbReference type="CDD" id="cd02440">
    <property type="entry name" value="AdoMet_MTases"/>
    <property type="match status" value="1"/>
</dbReference>
<dbReference type="AlphaFoldDB" id="S9VXV5"/>
<evidence type="ECO:0000313" key="12">
    <source>
        <dbReference type="Proteomes" id="UP000015464"/>
    </source>
</evidence>
<dbReference type="GO" id="GO:0030488">
    <property type="term" value="P:tRNA methylation"/>
    <property type="evidence" value="ECO:0007669"/>
    <property type="project" value="EnsemblFungi"/>
</dbReference>
<feature type="binding site" evidence="9">
    <location>
        <begin position="193"/>
        <end position="199"/>
    </location>
    <ligand>
        <name>S-adenosyl-L-methionine</name>
        <dbReference type="ChEBI" id="CHEBI:59789"/>
    </ligand>
</feature>
<evidence type="ECO:0000256" key="1">
    <source>
        <dbReference type="ARBA" id="ARBA00004123"/>
    </source>
</evidence>
<dbReference type="PRINTS" id="PR02008">
    <property type="entry name" value="RCMTFAMILY"/>
</dbReference>
<dbReference type="InterPro" id="IPR057286">
    <property type="entry name" value="PUA_NSUN2"/>
</dbReference>
<name>S9VXV5_SCHCR</name>
<feature type="non-terminal residue" evidence="11">
    <location>
        <position position="1"/>
    </location>
</feature>
<evidence type="ECO:0000256" key="8">
    <source>
        <dbReference type="ARBA" id="ARBA00023242"/>
    </source>
</evidence>
<evidence type="ECO:0000256" key="9">
    <source>
        <dbReference type="PROSITE-ProRule" id="PRU01023"/>
    </source>
</evidence>
<dbReference type="OMA" id="TQRKHFQ"/>
<dbReference type="eggNOG" id="KOG2198">
    <property type="taxonomic scope" value="Eukaryota"/>
</dbReference>
<sequence>NNASLERSSTTSIGYFRIWKILQEWEKKNNKPTQGKRAYNDKSEIVLKNEKFEGYYRKQNIFGSKSDSENEFQTLIEFLKKPLPTTFRICGYLQHAFELKKHFETHYIPRLQNVEFEGKTIPAPQIIPWYPNQLAYSIDAQKDIIRKSPPFKRLQRFLVSENEAGNINRQEAVSMLPPLFLDLSPHHLVLDMCAAPGSKTAQLIEAIYNQAHVKDAVQDSANLSSLQGLIIANDADPKRAQMLVHQINRLNSPNVLVVNHDASTMPNIFVPSSSSNKLNEKEILKYDRVLADVPCSGDGTFRKNLSLWRDWTATSGLSLHPLQLRILIRGLQLLKVGGYMVYSTCSMNPIENEAVVSAALKATGESISLVDITEKLPELKRESGLFTWKVMDDTLQEYNTPEECHSENITLTSTMWPLSMDEMKAQHIERCARIYPQNQNTGGFFIAMLKKESPLQASKVDSLKRDEAPEAKRQKLDIEVSVPSPAPHPTTKTGNNYFDEEPFVYIKPDDESISSVSNFYGLDPKFPRDQFFVRNQSGTPTRSVYFACSLFKKIIENNINRVKFVHGGVRFFVKQDISPLLKSNPSLEINKDVCNFRIHSDGVNIISPYLNEKFFCDANLEDLKILMKNDYPRLEQFPENGKLKAGSEKMVFGCNIVNAHAKIEDGSYTDMRILLPVWRSPNSCNLMLARKEKQNLELELFGID</sequence>